<sequence length="408" mass="45874">MEKIKNQKHTKETLHYSISIMLERASYYGFRALVVLYMVGETLKMGDKEALSIYVWLTASLVFSQIIGALFGDLLIGNKKSIIIGGIIQAIGAFSLCIPSTKALYLGLFLVVLGNGLFKPNIISNFGKTYLNKTELLDSAFMIFYLAINLGSFLGILLVGYLGETYGYNIGFVISGVLMLISTIPIFLSEEKRLDKIEKNEFPINERVLNILIAFIVVGLFWGFYEVSSIRTFDLQLQLSEISTLDIPNHLWQSINSIFFLPISIIVIILWTYFYSSQFFKLMLGFIFGVISFGIVLLIPEVPTEQHTILYLISLLFLAISEIHIAPIIHSILTKYSNPKYLAILISLAFLPTKLISLVLGLFNDKLYDNPILGLKIGIVGMTIIGIGLIGYIIINNKNTYDNNFYEK</sequence>
<keyword evidence="5 8" id="KW-1133">Transmembrane helix</keyword>
<feature type="transmembrane region" description="Helical" evidence="8">
    <location>
        <begin position="375"/>
        <end position="395"/>
    </location>
</feature>
<keyword evidence="10" id="KW-1185">Reference proteome</keyword>
<evidence type="ECO:0000256" key="3">
    <source>
        <dbReference type="ARBA" id="ARBA00022475"/>
    </source>
</evidence>
<evidence type="ECO:0000256" key="8">
    <source>
        <dbReference type="SAM" id="Phobius"/>
    </source>
</evidence>
<dbReference type="RefSeq" id="WP_279652128.1">
    <property type="nucleotide sequence ID" value="NZ_CP122539.1"/>
</dbReference>
<protein>
    <submittedName>
        <fullName evidence="9">MFS transporter</fullName>
    </submittedName>
</protein>
<evidence type="ECO:0000256" key="2">
    <source>
        <dbReference type="ARBA" id="ARBA00022448"/>
    </source>
</evidence>
<comment type="similarity">
    <text evidence="7">Belongs to the major facilitator superfamily. Proton-dependent oligopeptide transporter (POT/PTR) (TC 2.A.17) family.</text>
</comment>
<dbReference type="Gene3D" id="1.20.1250.20">
    <property type="entry name" value="MFS general substrate transporter like domains"/>
    <property type="match status" value="2"/>
</dbReference>
<feature type="transmembrane region" description="Helical" evidence="8">
    <location>
        <begin position="168"/>
        <end position="188"/>
    </location>
</feature>
<keyword evidence="2 7" id="KW-0813">Transport</keyword>
<evidence type="ECO:0000256" key="5">
    <source>
        <dbReference type="ARBA" id="ARBA00022989"/>
    </source>
</evidence>
<evidence type="ECO:0000313" key="10">
    <source>
        <dbReference type="Proteomes" id="UP001232001"/>
    </source>
</evidence>
<dbReference type="PROSITE" id="PS01023">
    <property type="entry name" value="PTR2_2"/>
    <property type="match status" value="1"/>
</dbReference>
<feature type="transmembrane region" description="Helical" evidence="8">
    <location>
        <begin position="308"/>
        <end position="329"/>
    </location>
</feature>
<proteinExistence type="inferred from homology"/>
<evidence type="ECO:0000313" key="9">
    <source>
        <dbReference type="EMBL" id="WGH76259.1"/>
    </source>
</evidence>
<keyword evidence="6 8" id="KW-0472">Membrane</keyword>
<reference evidence="9 10" key="1">
    <citation type="submission" date="2023-04" db="EMBL/GenBank/DDBJ databases">
        <title>Tenacibaculum tangerinum sp. nov., isolated from sea tidal flat of South Korea.</title>
        <authorList>
            <person name="Lee S.H."/>
            <person name="Kim J.-J."/>
        </authorList>
    </citation>
    <scope>NUCLEOTIDE SEQUENCE [LARGE SCALE GENOMIC DNA]</scope>
    <source>
        <strain evidence="9 10">GRR-S3-23</strain>
    </source>
</reference>
<feature type="transmembrane region" description="Helical" evidence="8">
    <location>
        <begin position="82"/>
        <end position="98"/>
    </location>
</feature>
<dbReference type="PANTHER" id="PTHR23517">
    <property type="entry name" value="RESISTANCE PROTEIN MDTM, PUTATIVE-RELATED-RELATED"/>
    <property type="match status" value="1"/>
</dbReference>
<name>A0ABY8L822_9FLAO</name>
<dbReference type="Pfam" id="PF00854">
    <property type="entry name" value="PTR2"/>
    <property type="match status" value="1"/>
</dbReference>
<feature type="transmembrane region" description="Helical" evidence="8">
    <location>
        <begin position="282"/>
        <end position="302"/>
    </location>
</feature>
<evidence type="ECO:0000256" key="4">
    <source>
        <dbReference type="ARBA" id="ARBA00022692"/>
    </source>
</evidence>
<dbReference type="PANTHER" id="PTHR23517:SF15">
    <property type="entry name" value="PROTON-DEPENDENT OLIGOPEPTIDE FAMILY TRANSPORT PROTEIN"/>
    <property type="match status" value="1"/>
</dbReference>
<dbReference type="SUPFAM" id="SSF103473">
    <property type="entry name" value="MFS general substrate transporter"/>
    <property type="match status" value="1"/>
</dbReference>
<evidence type="ECO:0000256" key="6">
    <source>
        <dbReference type="ARBA" id="ARBA00023136"/>
    </source>
</evidence>
<feature type="transmembrane region" description="Helical" evidence="8">
    <location>
        <begin position="51"/>
        <end position="75"/>
    </location>
</feature>
<accession>A0ABY8L822</accession>
<dbReference type="InterPro" id="IPR036259">
    <property type="entry name" value="MFS_trans_sf"/>
</dbReference>
<comment type="subcellular location">
    <subcellularLocation>
        <location evidence="1">Cell membrane</location>
        <topology evidence="1">Multi-pass membrane protein</topology>
    </subcellularLocation>
    <subcellularLocation>
        <location evidence="7">Membrane</location>
        <topology evidence="7">Multi-pass membrane protein</topology>
    </subcellularLocation>
</comment>
<feature type="transmembrane region" description="Helical" evidence="8">
    <location>
        <begin position="143"/>
        <end position="162"/>
    </location>
</feature>
<gene>
    <name evidence="9" type="ORF">P8625_03585</name>
</gene>
<evidence type="ECO:0000256" key="7">
    <source>
        <dbReference type="RuleBase" id="RU003755"/>
    </source>
</evidence>
<feature type="transmembrane region" description="Helical" evidence="8">
    <location>
        <begin position="341"/>
        <end position="363"/>
    </location>
</feature>
<evidence type="ECO:0000256" key="1">
    <source>
        <dbReference type="ARBA" id="ARBA00004651"/>
    </source>
</evidence>
<dbReference type="InterPro" id="IPR018456">
    <property type="entry name" value="PTR2_symporter_CS"/>
</dbReference>
<feature type="transmembrane region" description="Helical" evidence="8">
    <location>
        <begin position="208"/>
        <end position="225"/>
    </location>
</feature>
<dbReference type="InterPro" id="IPR000109">
    <property type="entry name" value="POT_fam"/>
</dbReference>
<dbReference type="EMBL" id="CP122539">
    <property type="protein sequence ID" value="WGH76259.1"/>
    <property type="molecule type" value="Genomic_DNA"/>
</dbReference>
<keyword evidence="3" id="KW-1003">Cell membrane</keyword>
<keyword evidence="4 7" id="KW-0812">Transmembrane</keyword>
<dbReference type="InterPro" id="IPR050171">
    <property type="entry name" value="MFS_Transporters"/>
</dbReference>
<dbReference type="Proteomes" id="UP001232001">
    <property type="component" value="Chromosome"/>
</dbReference>
<organism evidence="9 10">
    <name type="scientific">Tenacibaculum tangerinum</name>
    <dbReference type="NCBI Taxonomy" id="3038772"/>
    <lineage>
        <taxon>Bacteria</taxon>
        <taxon>Pseudomonadati</taxon>
        <taxon>Bacteroidota</taxon>
        <taxon>Flavobacteriia</taxon>
        <taxon>Flavobacteriales</taxon>
        <taxon>Flavobacteriaceae</taxon>
        <taxon>Tenacibaculum</taxon>
    </lineage>
</organism>
<feature type="transmembrane region" description="Helical" evidence="8">
    <location>
        <begin position="255"/>
        <end position="275"/>
    </location>
</feature>